<dbReference type="EMBL" id="JAZDDG010000006">
    <property type="protein sequence ID" value="MEE1976977.1"/>
    <property type="molecule type" value="Genomic_DNA"/>
</dbReference>
<evidence type="ECO:0000313" key="1">
    <source>
        <dbReference type="EMBL" id="MEE1976977.1"/>
    </source>
</evidence>
<organism evidence="1 2">
    <name type="scientific">Maribacter cobaltidurans</name>
    <dbReference type="NCBI Taxonomy" id="1178778"/>
    <lineage>
        <taxon>Bacteria</taxon>
        <taxon>Pseudomonadati</taxon>
        <taxon>Bacteroidota</taxon>
        <taxon>Flavobacteriia</taxon>
        <taxon>Flavobacteriales</taxon>
        <taxon>Flavobacteriaceae</taxon>
        <taxon>Maribacter</taxon>
    </lineage>
</organism>
<name>A0ABU7IVH4_9FLAO</name>
<sequence>MKIRIRDNSVRFRLTKSEVLQLASKKRMESFTEIAEKTFVYKVLSKTNAAKMSIVFEADGIVLTVPDDLLKKWPSNDEIGFYGEQINKSGSLTKLMLEKDFVCLDETEEDQSDNYENPRTVN</sequence>
<gene>
    <name evidence="1" type="ORF">V1I91_12895</name>
</gene>
<proteinExistence type="predicted"/>
<comment type="caution">
    <text evidence="1">The sequence shown here is derived from an EMBL/GenBank/DDBJ whole genome shotgun (WGS) entry which is preliminary data.</text>
</comment>
<dbReference type="Proteomes" id="UP001356308">
    <property type="component" value="Unassembled WGS sequence"/>
</dbReference>
<accession>A0ABU7IVH4</accession>
<evidence type="ECO:0000313" key="2">
    <source>
        <dbReference type="Proteomes" id="UP001356308"/>
    </source>
</evidence>
<evidence type="ECO:0008006" key="3">
    <source>
        <dbReference type="Google" id="ProtNLM"/>
    </source>
</evidence>
<reference evidence="1 2" key="1">
    <citation type="submission" date="2024-01" db="EMBL/GenBank/DDBJ databases">
        <title>Maribacter spp. originated from different algae showed divergent polysaccharides utilization ability.</title>
        <authorList>
            <person name="Wang H."/>
            <person name="Wu Y."/>
        </authorList>
    </citation>
    <scope>NUCLEOTIDE SEQUENCE [LARGE SCALE GENOMIC DNA]</scope>
    <source>
        <strain evidence="1 2">PR1</strain>
    </source>
</reference>
<keyword evidence="2" id="KW-1185">Reference proteome</keyword>
<dbReference type="InterPro" id="IPR053825">
    <property type="entry name" value="DUF7009"/>
</dbReference>
<dbReference type="Pfam" id="PF22668">
    <property type="entry name" value="DUF7009"/>
    <property type="match status" value="1"/>
</dbReference>
<protein>
    <recommendedName>
        <fullName evidence="3">SpoVT-AbrB domain-containing protein</fullName>
    </recommendedName>
</protein>
<dbReference type="RefSeq" id="WP_272651672.1">
    <property type="nucleotide sequence ID" value="NZ_JAZDDG010000006.1"/>
</dbReference>